<evidence type="ECO:0008006" key="7">
    <source>
        <dbReference type="Google" id="ProtNLM"/>
    </source>
</evidence>
<dbReference type="PANTHER" id="PTHR23424">
    <property type="entry name" value="SERUM AMYLOID A"/>
    <property type="match status" value="1"/>
</dbReference>
<reference evidence="5 6" key="1">
    <citation type="submission" date="2021-06" db="EMBL/GenBank/DDBJ databases">
        <title>Chromosome-level genome assembly of the red-tail catfish (Hemibagrus wyckioides).</title>
        <authorList>
            <person name="Shao F."/>
        </authorList>
    </citation>
    <scope>NUCLEOTIDE SEQUENCE [LARGE SCALE GENOMIC DNA]</scope>
    <source>
        <strain evidence="5">EC202008001</strain>
        <tissue evidence="5">Blood</tissue>
    </source>
</reference>
<evidence type="ECO:0000256" key="4">
    <source>
        <dbReference type="SAM" id="MobiDB-lite"/>
    </source>
</evidence>
<evidence type="ECO:0000256" key="3">
    <source>
        <dbReference type="ARBA" id="ARBA00038401"/>
    </source>
</evidence>
<name>A0A9D3SHA2_9TELE</name>
<dbReference type="EMBL" id="JAHKSW010000014">
    <property type="protein sequence ID" value="KAG7324157.1"/>
    <property type="molecule type" value="Genomic_DNA"/>
</dbReference>
<dbReference type="AlphaFoldDB" id="A0A9D3SHA2"/>
<dbReference type="InterPro" id="IPR011989">
    <property type="entry name" value="ARM-like"/>
</dbReference>
<dbReference type="InterPro" id="IPR052464">
    <property type="entry name" value="Synovial_Prolif_Regulator"/>
</dbReference>
<organism evidence="5 6">
    <name type="scientific">Hemibagrus wyckioides</name>
    <dbReference type="NCBI Taxonomy" id="337641"/>
    <lineage>
        <taxon>Eukaryota</taxon>
        <taxon>Metazoa</taxon>
        <taxon>Chordata</taxon>
        <taxon>Craniata</taxon>
        <taxon>Vertebrata</taxon>
        <taxon>Euteleostomi</taxon>
        <taxon>Actinopterygii</taxon>
        <taxon>Neopterygii</taxon>
        <taxon>Teleostei</taxon>
        <taxon>Ostariophysi</taxon>
        <taxon>Siluriformes</taxon>
        <taxon>Bagridae</taxon>
        <taxon>Hemibagrus</taxon>
    </lineage>
</organism>
<dbReference type="GO" id="GO:1901647">
    <property type="term" value="P:positive regulation of synoviocyte proliferation"/>
    <property type="evidence" value="ECO:0007669"/>
    <property type="project" value="TreeGrafter"/>
</dbReference>
<evidence type="ECO:0000313" key="6">
    <source>
        <dbReference type="Proteomes" id="UP000824219"/>
    </source>
</evidence>
<dbReference type="Proteomes" id="UP000824219">
    <property type="component" value="Linkage Group LG14"/>
</dbReference>
<evidence type="ECO:0000313" key="5">
    <source>
        <dbReference type="EMBL" id="KAG7324157.1"/>
    </source>
</evidence>
<sequence length="493" mass="54856">MDSPQMDRNPSPPPDREDETGEEEDDAIGDTVYSKHWLFSTLTRLIQMVSEQDSEEGEGLTELSDELEEELCKVWDMAMDKDVAGFLQEFKTPDILLGVIAKSHNPRLTEICIGILGNMACFPDTCMFISQNDELGAVLLLLLGDSDPPTLLETCRLLLTCVSQPDVSPLWLQRIQQQSATCNNLCFIMCSSTNVDLLIKVGELVDKLFDEDEELMKSWLSGPTSKSDQDKDTHQDVASALLEAAVQLRKESPKALEAYLHALQLLTTVDEGMQNLVSDEGCGVSLWKVVCEVVCEDLCQLDDPPLILQEQKELLAPALAILSALYSNLQTNISSELVASLLRILYFHHENQRELHQESEDPLTDGKTDEERDVQLQVLADIAAELLSTLITHLPRGIVSELLKMDHLTEKIWVSAIKTLLPQHSTSVLCFISTLTEVEPKLADVIKKECSSASESNEPEPETRRRVSISCQQYDNESFPSAVTVMNPSVGPE</sequence>
<evidence type="ECO:0000256" key="2">
    <source>
        <dbReference type="ARBA" id="ARBA00023242"/>
    </source>
</evidence>
<dbReference type="SUPFAM" id="SSF48371">
    <property type="entry name" value="ARM repeat"/>
    <property type="match status" value="1"/>
</dbReference>
<dbReference type="Gene3D" id="1.25.10.10">
    <property type="entry name" value="Leucine-rich Repeat Variant"/>
    <property type="match status" value="1"/>
</dbReference>
<accession>A0A9D3SHA2</accession>
<dbReference type="GO" id="GO:0005654">
    <property type="term" value="C:nucleoplasm"/>
    <property type="evidence" value="ECO:0007669"/>
    <property type="project" value="TreeGrafter"/>
</dbReference>
<gene>
    <name evidence="5" type="ORF">KOW79_012173</name>
</gene>
<dbReference type="OrthoDB" id="2156856at2759"/>
<evidence type="ECO:0000256" key="1">
    <source>
        <dbReference type="ARBA" id="ARBA00004123"/>
    </source>
</evidence>
<feature type="region of interest" description="Disordered" evidence="4">
    <location>
        <begin position="1"/>
        <end position="27"/>
    </location>
</feature>
<protein>
    <recommendedName>
        <fullName evidence="7">Protein saal1</fullName>
    </recommendedName>
</protein>
<proteinExistence type="inferred from homology"/>
<comment type="similarity">
    <text evidence="3">Belongs to the SAAL1 family.</text>
</comment>
<comment type="subcellular location">
    <subcellularLocation>
        <location evidence="1">Nucleus</location>
    </subcellularLocation>
</comment>
<dbReference type="PANTHER" id="PTHR23424:SF23">
    <property type="entry name" value="PROTEIN SAAL1"/>
    <property type="match status" value="1"/>
</dbReference>
<keyword evidence="6" id="KW-1185">Reference proteome</keyword>
<keyword evidence="2" id="KW-0539">Nucleus</keyword>
<dbReference type="InterPro" id="IPR016024">
    <property type="entry name" value="ARM-type_fold"/>
</dbReference>
<feature type="compositionally biased region" description="Acidic residues" evidence="4">
    <location>
        <begin position="16"/>
        <end position="27"/>
    </location>
</feature>
<comment type="caution">
    <text evidence="5">The sequence shown here is derived from an EMBL/GenBank/DDBJ whole genome shotgun (WGS) entry which is preliminary data.</text>
</comment>